<dbReference type="AlphaFoldDB" id="A0AAV2EC05"/>
<dbReference type="EMBL" id="OZ034817">
    <property type="protein sequence ID" value="CAL1383430.1"/>
    <property type="molecule type" value="Genomic_DNA"/>
</dbReference>
<protein>
    <submittedName>
        <fullName evidence="1">Uncharacterized protein</fullName>
    </submittedName>
</protein>
<dbReference type="Proteomes" id="UP001497516">
    <property type="component" value="Chromosome 4"/>
</dbReference>
<organism evidence="1 2">
    <name type="scientific">Linum trigynum</name>
    <dbReference type="NCBI Taxonomy" id="586398"/>
    <lineage>
        <taxon>Eukaryota</taxon>
        <taxon>Viridiplantae</taxon>
        <taxon>Streptophyta</taxon>
        <taxon>Embryophyta</taxon>
        <taxon>Tracheophyta</taxon>
        <taxon>Spermatophyta</taxon>
        <taxon>Magnoliopsida</taxon>
        <taxon>eudicotyledons</taxon>
        <taxon>Gunneridae</taxon>
        <taxon>Pentapetalae</taxon>
        <taxon>rosids</taxon>
        <taxon>fabids</taxon>
        <taxon>Malpighiales</taxon>
        <taxon>Linaceae</taxon>
        <taxon>Linum</taxon>
    </lineage>
</organism>
<evidence type="ECO:0000313" key="1">
    <source>
        <dbReference type="EMBL" id="CAL1383430.1"/>
    </source>
</evidence>
<keyword evidence="2" id="KW-1185">Reference proteome</keyword>
<gene>
    <name evidence="1" type="ORF">LTRI10_LOCUS24707</name>
</gene>
<evidence type="ECO:0000313" key="2">
    <source>
        <dbReference type="Proteomes" id="UP001497516"/>
    </source>
</evidence>
<proteinExistence type="predicted"/>
<name>A0AAV2EC05_9ROSI</name>
<sequence length="77" mass="8164">MSPPDAMGVFAVWECYWDHRRRRVLLSPPPRQLPSDAPSTSGFLAAAGSAARSTSSMSPLLHSQVCSAGGAPILMSH</sequence>
<accession>A0AAV2EC05</accession>
<reference evidence="1 2" key="1">
    <citation type="submission" date="2024-04" db="EMBL/GenBank/DDBJ databases">
        <authorList>
            <person name="Fracassetti M."/>
        </authorList>
    </citation>
    <scope>NUCLEOTIDE SEQUENCE [LARGE SCALE GENOMIC DNA]</scope>
</reference>